<comment type="caution">
    <text evidence="1">The sequence shown here is derived from an EMBL/GenBank/DDBJ whole genome shotgun (WGS) entry which is preliminary data.</text>
</comment>
<reference evidence="1 2" key="1">
    <citation type="submission" date="2013-08" db="EMBL/GenBank/DDBJ databases">
        <title>Genome of Pontibacillus chungwhensis.</title>
        <authorList>
            <person name="Wang Q."/>
            <person name="Wang G."/>
        </authorList>
    </citation>
    <scope>NUCLEOTIDE SEQUENCE [LARGE SCALE GENOMIC DNA]</scope>
    <source>
        <strain evidence="1 2">BH030062</strain>
    </source>
</reference>
<dbReference type="STRING" id="1385513.N780_13425"/>
<evidence type="ECO:0000313" key="1">
    <source>
        <dbReference type="EMBL" id="KGP92411.1"/>
    </source>
</evidence>
<evidence type="ECO:0000313" key="2">
    <source>
        <dbReference type="Proteomes" id="UP000030153"/>
    </source>
</evidence>
<dbReference type="RefSeq" id="WP_052114857.1">
    <property type="nucleotide sequence ID" value="NZ_AVBG01000002.1"/>
</dbReference>
<name>A0A0A2V0V1_9BACI</name>
<proteinExistence type="predicted"/>
<gene>
    <name evidence="1" type="ORF">N780_13425</name>
</gene>
<protein>
    <submittedName>
        <fullName evidence="1">Uncharacterized protein</fullName>
    </submittedName>
</protein>
<dbReference type="Proteomes" id="UP000030153">
    <property type="component" value="Unassembled WGS sequence"/>
</dbReference>
<dbReference type="EMBL" id="AVBG01000002">
    <property type="protein sequence ID" value="KGP92411.1"/>
    <property type="molecule type" value="Genomic_DNA"/>
</dbReference>
<keyword evidence="2" id="KW-1185">Reference proteome</keyword>
<dbReference type="Gene3D" id="1.10.10.10">
    <property type="entry name" value="Winged helix-like DNA-binding domain superfamily/Winged helix DNA-binding domain"/>
    <property type="match status" value="1"/>
</dbReference>
<organism evidence="1 2">
    <name type="scientific">Pontibacillus chungwhensis BH030062</name>
    <dbReference type="NCBI Taxonomy" id="1385513"/>
    <lineage>
        <taxon>Bacteria</taxon>
        <taxon>Bacillati</taxon>
        <taxon>Bacillota</taxon>
        <taxon>Bacilli</taxon>
        <taxon>Bacillales</taxon>
        <taxon>Bacillaceae</taxon>
        <taxon>Pontibacillus</taxon>
    </lineage>
</organism>
<dbReference type="eggNOG" id="COG3440">
    <property type="taxonomic scope" value="Bacteria"/>
</dbReference>
<dbReference type="InterPro" id="IPR036388">
    <property type="entry name" value="WH-like_DNA-bd_sf"/>
</dbReference>
<dbReference type="AlphaFoldDB" id="A0A0A2V0V1"/>
<dbReference type="OrthoDB" id="3650427at2"/>
<sequence length="511" mass="59818">MLLADKVKWIIKEKNRTGPNMERDINIVQTYYGLGSQLLPTYQSVADKFGISSRERVRQIINGKFRDKVSLEDMAELSQIANFIKKKGVIFVDELMESLVESSLLSKETKIVGLLQLLHTFNLCKEFELYNVDLRKPTNTDIEEGKQLLLTHEGEQKLLLEMYQRIKTYPGMHGICNLYDVFENENLNGSYLPIIKKLISHSEYSWVNQSNENQYFYLFENRSNVIKNMLGKTCNITKNIPIYILVELIYKYISKRTLTLEPPSKEIIEIYIHNSTYMSIQGGNAFLDLEPKKLDLIEKDILDFYKNIGRNTITYTEVRSYLERKEYTKAYYDKVLFSSPFIYIDESKGRGNYQFILVSNFNESSTNDKMIEYSLYKDKLKELNGKTDKPYNEMVRQEQQILRNMLFKNKNTETCAICGRKFSVRSLVAAHKKKRKDCSESERTDPHIVFPLCLFGCDYLYEEGNIRIALGEVMIEPNNDLQETEIDYLNVINGNEIAKRWQLGEESYFLK</sequence>
<accession>A0A0A2V0V1</accession>